<dbReference type="Pfam" id="PF01575">
    <property type="entry name" value="MaoC_dehydratas"/>
    <property type="match status" value="1"/>
</dbReference>
<keyword evidence="8" id="KW-1185">Reference proteome</keyword>
<evidence type="ECO:0000256" key="2">
    <source>
        <dbReference type="ARBA" id="ARBA00023239"/>
    </source>
</evidence>
<dbReference type="PANTHER" id="PTHR43356:SF2">
    <property type="entry name" value="PHOSPHATE ACETYLTRANSFERASE"/>
    <property type="match status" value="1"/>
</dbReference>
<dbReference type="NCBIfam" id="NF006045">
    <property type="entry name" value="PRK08190.1"/>
    <property type="match status" value="1"/>
</dbReference>
<evidence type="ECO:0000256" key="3">
    <source>
        <dbReference type="ARBA" id="ARBA00023315"/>
    </source>
</evidence>
<evidence type="ECO:0000259" key="5">
    <source>
        <dbReference type="Pfam" id="PF01515"/>
    </source>
</evidence>
<dbReference type="InterPro" id="IPR002539">
    <property type="entry name" value="MaoC-like_dom"/>
</dbReference>
<dbReference type="NCBIfam" id="NF008852">
    <property type="entry name" value="PRK11890.1"/>
    <property type="match status" value="1"/>
</dbReference>
<dbReference type="InterPro" id="IPR002505">
    <property type="entry name" value="PTA_PTB"/>
</dbReference>
<dbReference type="Pfam" id="PF01515">
    <property type="entry name" value="PTA_PTB"/>
    <property type="match status" value="1"/>
</dbReference>
<dbReference type="Gene3D" id="3.10.129.10">
    <property type="entry name" value="Hotdog Thioesterase"/>
    <property type="match status" value="1"/>
</dbReference>
<gene>
    <name evidence="7" type="ordered locus">Pnap_3568</name>
</gene>
<dbReference type="Proteomes" id="UP000000644">
    <property type="component" value="Chromosome"/>
</dbReference>
<keyword evidence="3 7" id="KW-0012">Acyltransferase</keyword>
<dbReference type="HOGENOM" id="CLU_042890_0_2_4"/>
<dbReference type="STRING" id="365044.Pnap_3568"/>
<dbReference type="CDD" id="cd03449">
    <property type="entry name" value="R_hydratase"/>
    <property type="match status" value="1"/>
</dbReference>
<evidence type="ECO:0000313" key="8">
    <source>
        <dbReference type="Proteomes" id="UP000000644"/>
    </source>
</evidence>
<dbReference type="EMBL" id="CP000529">
    <property type="protein sequence ID" value="ABM38864.1"/>
    <property type="molecule type" value="Genomic_DNA"/>
</dbReference>
<dbReference type="PANTHER" id="PTHR43356">
    <property type="entry name" value="PHOSPHATE ACETYLTRANSFERASE"/>
    <property type="match status" value="1"/>
</dbReference>
<reference evidence="8" key="1">
    <citation type="journal article" date="2009" name="Environ. Microbiol.">
        <title>The genome of Polaromonas naphthalenivorans strain CJ2, isolated from coal tar-contaminated sediment, reveals physiological and metabolic versatility and evolution through extensive horizontal gene transfer.</title>
        <authorList>
            <person name="Yagi J.M."/>
            <person name="Sims D."/>
            <person name="Brettin T."/>
            <person name="Bruce D."/>
            <person name="Madsen E.L."/>
        </authorList>
    </citation>
    <scope>NUCLEOTIDE SEQUENCE [LARGE SCALE GENOMIC DNA]</scope>
    <source>
        <strain evidence="8">CJ2</strain>
    </source>
</reference>
<proteinExistence type="predicted"/>
<dbReference type="GO" id="GO:0016836">
    <property type="term" value="F:hydro-lyase activity"/>
    <property type="evidence" value="ECO:0007669"/>
    <property type="project" value="UniProtKB-ARBA"/>
</dbReference>
<evidence type="ECO:0000256" key="1">
    <source>
        <dbReference type="ARBA" id="ARBA00022679"/>
    </source>
</evidence>
<dbReference type="InterPro" id="IPR050500">
    <property type="entry name" value="Phos_Acetyltrans/Butyryltrans"/>
</dbReference>
<dbReference type="SUPFAM" id="SSF54637">
    <property type="entry name" value="Thioesterase/thiol ester dehydrase-isomerase"/>
    <property type="match status" value="1"/>
</dbReference>
<dbReference type="Gene3D" id="3.40.718.10">
    <property type="entry name" value="Isopropylmalate Dehydrogenase"/>
    <property type="match status" value="1"/>
</dbReference>
<dbReference type="SUPFAM" id="SSF53659">
    <property type="entry name" value="Isocitrate/Isopropylmalate dehydrogenase-like"/>
    <property type="match status" value="1"/>
</dbReference>
<protein>
    <submittedName>
        <fullName evidence="7">Phosphate butyryltransferase</fullName>
        <ecNumber evidence="7">2.3.1.19</ecNumber>
    </submittedName>
</protein>
<feature type="domain" description="Phosphate acetyl/butaryl transferase" evidence="5">
    <location>
        <begin position="271"/>
        <end position="485"/>
    </location>
</feature>
<dbReference type="AlphaFoldDB" id="A1VT86"/>
<dbReference type="GO" id="GO:0050182">
    <property type="term" value="F:phosphate butyryltransferase activity"/>
    <property type="evidence" value="ECO:0007669"/>
    <property type="project" value="UniProtKB-EC"/>
</dbReference>
<sequence length="500" mass="52614">MSMPATTSWAKLPAPSQQQRLAMDSLSTQPGPSADFLENHPFAGIRVGDGASLVRQVTERDIQLFAAVSGDVNPAHVDALYAKTSHFHEIIAHGMLGGSLISTVLGTQFPGPGTIYLGQTLKFLKPVHIGDTLTVTVTVSALKAANRQVWLDTRCVDQDGDVVIDGQAHVIAPADSLRILRTDLPEPLMADRNLRYDQLLNAAKSLPRIKMGVVHPCSREALEGALDADRLGLIQAILIGPEPRIRSLAGECGFDLSGFSIVDVPHSHAAAAKAVELARAGEVEALMKGSLHSDELLCAVVNSQTGLRTGRRVSHVFVLDVPRYPKPLLITDAAINVAPDFDAKVDIVQNAIDLAHALGIARPKVAILSAVETVSPKLRSSMDAAALSKMADRGQITGGLVDGPLAFDNAVSLAAAKTKGIHSEVAGDADILVVPDLESGNMLAKQLEYLGGAQAAGLVMGAKVPIVLTSRADSAHSRIASCAIALLLIAHRLRALAEPA</sequence>
<dbReference type="EC" id="2.3.1.19" evidence="7"/>
<organism evidence="7 8">
    <name type="scientific">Polaromonas naphthalenivorans (strain CJ2)</name>
    <dbReference type="NCBI Taxonomy" id="365044"/>
    <lineage>
        <taxon>Bacteria</taxon>
        <taxon>Pseudomonadati</taxon>
        <taxon>Pseudomonadota</taxon>
        <taxon>Betaproteobacteria</taxon>
        <taxon>Burkholderiales</taxon>
        <taxon>Comamonadaceae</taxon>
        <taxon>Polaromonas</taxon>
    </lineage>
</organism>
<accession>A1VT86</accession>
<evidence type="ECO:0000259" key="6">
    <source>
        <dbReference type="Pfam" id="PF01575"/>
    </source>
</evidence>
<dbReference type="KEGG" id="pna:Pnap_3568"/>
<dbReference type="eggNOG" id="COG0280">
    <property type="taxonomic scope" value="Bacteria"/>
</dbReference>
<evidence type="ECO:0000256" key="4">
    <source>
        <dbReference type="SAM" id="MobiDB-lite"/>
    </source>
</evidence>
<evidence type="ECO:0000313" key="7">
    <source>
        <dbReference type="EMBL" id="ABM38864.1"/>
    </source>
</evidence>
<feature type="domain" description="MaoC-like" evidence="6">
    <location>
        <begin position="55"/>
        <end position="144"/>
    </location>
</feature>
<name>A1VT86_POLNA</name>
<keyword evidence="1 7" id="KW-0808">Transferase</keyword>
<dbReference type="FunFam" id="3.10.129.10:FF:000042">
    <property type="entry name" value="MaoC domain protein dehydratase"/>
    <property type="match status" value="1"/>
</dbReference>
<feature type="region of interest" description="Disordered" evidence="4">
    <location>
        <begin position="1"/>
        <end position="30"/>
    </location>
</feature>
<keyword evidence="2" id="KW-0456">Lyase</keyword>
<dbReference type="InterPro" id="IPR029069">
    <property type="entry name" value="HotDog_dom_sf"/>
</dbReference>